<proteinExistence type="predicted"/>
<dbReference type="EMBL" id="FMHW01000002">
    <property type="protein sequence ID" value="SCL32589.1"/>
    <property type="molecule type" value="Genomic_DNA"/>
</dbReference>
<protein>
    <submittedName>
        <fullName evidence="1">Uncharacterized protein</fullName>
    </submittedName>
</protein>
<gene>
    <name evidence="1" type="ORF">GA0074692_3353</name>
</gene>
<accession>A0A1C6ST87</accession>
<dbReference type="STRING" id="145854.GA0074692_3353"/>
<evidence type="ECO:0000313" key="2">
    <source>
        <dbReference type="Proteomes" id="UP000198959"/>
    </source>
</evidence>
<dbReference type="Proteomes" id="UP000198959">
    <property type="component" value="Unassembled WGS sequence"/>
</dbReference>
<keyword evidence="2" id="KW-1185">Reference proteome</keyword>
<organism evidence="1 2">
    <name type="scientific">Micromonospora pallida</name>
    <dbReference type="NCBI Taxonomy" id="145854"/>
    <lineage>
        <taxon>Bacteria</taxon>
        <taxon>Bacillati</taxon>
        <taxon>Actinomycetota</taxon>
        <taxon>Actinomycetes</taxon>
        <taxon>Micromonosporales</taxon>
        <taxon>Micromonosporaceae</taxon>
        <taxon>Micromonospora</taxon>
    </lineage>
</organism>
<evidence type="ECO:0000313" key="1">
    <source>
        <dbReference type="EMBL" id="SCL32589.1"/>
    </source>
</evidence>
<dbReference type="RefSeq" id="WP_176738477.1">
    <property type="nucleotide sequence ID" value="NZ_FMHW01000002.1"/>
</dbReference>
<reference evidence="2" key="1">
    <citation type="submission" date="2016-06" db="EMBL/GenBank/DDBJ databases">
        <authorList>
            <person name="Varghese N."/>
            <person name="Submissions Spin"/>
        </authorList>
    </citation>
    <scope>NUCLEOTIDE SEQUENCE [LARGE SCALE GENOMIC DNA]</scope>
    <source>
        <strain evidence="2">DSM 43817</strain>
    </source>
</reference>
<name>A0A1C6ST87_9ACTN</name>
<sequence>MISYGVSVARACDDCEAEMVCELAQRIVHDRLHWTAECHCPHCGSTVAICGWDDTPDEIRDALVARYGLARLTVEDLTGCPPTAEKNLVALPTLERGQGPDRRSPDLSTEVQYLVLGHSHSHMSAIRVLSRVEKD</sequence>
<dbReference type="AlphaFoldDB" id="A0A1C6ST87"/>